<accession>A0ABX6AYZ3</accession>
<protein>
    <submittedName>
        <fullName evidence="4">PH domain-containing protein</fullName>
    </submittedName>
</protein>
<feature type="compositionally biased region" description="Low complexity" evidence="1">
    <location>
        <begin position="25"/>
        <end position="41"/>
    </location>
</feature>
<gene>
    <name evidence="4" type="ORF">CP972_22410</name>
</gene>
<keyword evidence="5" id="KW-1185">Reference proteome</keyword>
<evidence type="ECO:0000256" key="2">
    <source>
        <dbReference type="SAM" id="Phobius"/>
    </source>
</evidence>
<evidence type="ECO:0000313" key="5">
    <source>
        <dbReference type="Proteomes" id="UP000326041"/>
    </source>
</evidence>
<feature type="transmembrane region" description="Helical" evidence="2">
    <location>
        <begin position="89"/>
        <end position="113"/>
    </location>
</feature>
<feature type="region of interest" description="Disordered" evidence="1">
    <location>
        <begin position="188"/>
        <end position="224"/>
    </location>
</feature>
<dbReference type="EMBL" id="CP023697">
    <property type="protein sequence ID" value="QEV08017.1"/>
    <property type="molecule type" value="Genomic_DNA"/>
</dbReference>
<evidence type="ECO:0000313" key="4">
    <source>
        <dbReference type="EMBL" id="QEV08017.1"/>
    </source>
</evidence>
<evidence type="ECO:0000256" key="1">
    <source>
        <dbReference type="SAM" id="MobiDB-lite"/>
    </source>
</evidence>
<dbReference type="Pfam" id="PF10756">
    <property type="entry name" value="bPH_6"/>
    <property type="match status" value="1"/>
</dbReference>
<feature type="compositionally biased region" description="Basic and acidic residues" evidence="1">
    <location>
        <begin position="212"/>
        <end position="224"/>
    </location>
</feature>
<feature type="transmembrane region" description="Helical" evidence="2">
    <location>
        <begin position="64"/>
        <end position="83"/>
    </location>
</feature>
<name>A0ABX6AYZ3_9ACTN</name>
<dbReference type="Proteomes" id="UP000326041">
    <property type="component" value="Chromosome"/>
</dbReference>
<feature type="region of interest" description="Disordered" evidence="1">
    <location>
        <begin position="1"/>
        <end position="59"/>
    </location>
</feature>
<proteinExistence type="predicted"/>
<dbReference type="GeneID" id="95537267"/>
<organism evidence="4 5">
    <name type="scientific">Streptomyces prasinus</name>
    <dbReference type="NCBI Taxonomy" id="67345"/>
    <lineage>
        <taxon>Bacteria</taxon>
        <taxon>Bacillati</taxon>
        <taxon>Actinomycetota</taxon>
        <taxon>Actinomycetes</taxon>
        <taxon>Kitasatosporales</taxon>
        <taxon>Streptomycetaceae</taxon>
        <taxon>Streptomyces</taxon>
    </lineage>
</organism>
<keyword evidence="2" id="KW-0812">Transmembrane</keyword>
<evidence type="ECO:0000259" key="3">
    <source>
        <dbReference type="Pfam" id="PF10756"/>
    </source>
</evidence>
<feature type="domain" description="Low molecular weight protein antigen 6 PH" evidence="3">
    <location>
        <begin position="111"/>
        <end position="181"/>
    </location>
</feature>
<keyword evidence="2" id="KW-1133">Transmembrane helix</keyword>
<dbReference type="RefSeq" id="WP_150475428.1">
    <property type="nucleotide sequence ID" value="NZ_CP023697.1"/>
</dbReference>
<sequence>MTTPEHQPSDPEPSGPATPAESVEPAGSAGPTGSSPSSEGSKGTEGPGATQAPADRVHRSTPGIAGGVLLIGVTGWMCVDAMISGEGRAPWLALAVLLFIVPLVVAYTLLPAVRAGEDRLRVRNPFRTVELPWGRVASLRSGYSSEVVTDDGTTYQLWALPVSLRARKRAARQEMRAAGERAHGVDVRAAGRAPGGGDAFRRGRAPASRAGGAERPERAPTDRAMDELRELHEKRRGERSAQGEVTVRWAYEIMAPTLAGAILLAVLLAVG</sequence>
<reference evidence="4 5" key="1">
    <citation type="submission" date="2017-09" db="EMBL/GenBank/DDBJ databases">
        <authorList>
            <person name="Lee N."/>
            <person name="Cho B.-K."/>
        </authorList>
    </citation>
    <scope>NUCLEOTIDE SEQUENCE [LARGE SCALE GENOMIC DNA]</scope>
    <source>
        <strain evidence="4 5">ATCC 13879</strain>
    </source>
</reference>
<keyword evidence="2" id="KW-0472">Membrane</keyword>
<feature type="transmembrane region" description="Helical" evidence="2">
    <location>
        <begin position="249"/>
        <end position="270"/>
    </location>
</feature>
<dbReference type="InterPro" id="IPR019692">
    <property type="entry name" value="CFP-6_PH"/>
</dbReference>